<dbReference type="PANTHER" id="PTHR33877">
    <property type="entry name" value="SLL1193 PROTEIN"/>
    <property type="match status" value="1"/>
</dbReference>
<keyword evidence="3" id="KW-0255">Endonuclease</keyword>
<dbReference type="STRING" id="76114.ebA4672"/>
<dbReference type="AlphaFoldDB" id="Q5P1P6"/>
<evidence type="ECO:0000256" key="1">
    <source>
        <dbReference type="SAM" id="MobiDB-lite"/>
    </source>
</evidence>
<dbReference type="GO" id="GO:0004519">
    <property type="term" value="F:endonuclease activity"/>
    <property type="evidence" value="ECO:0007669"/>
    <property type="project" value="UniProtKB-KW"/>
</dbReference>
<keyword evidence="3" id="KW-0540">Nuclease</keyword>
<keyword evidence="3" id="KW-0378">Hydrolase</keyword>
<dbReference type="InterPro" id="IPR052892">
    <property type="entry name" value="NA-targeting_endonuclease"/>
</dbReference>
<reference evidence="3 4" key="1">
    <citation type="journal article" date="2005" name="Arch. Microbiol.">
        <title>The genome sequence of an anaerobic aromatic-degrading denitrifying bacterium, strain EbN1.</title>
        <authorList>
            <person name="Rabus R."/>
            <person name="Kube M."/>
            <person name="Heider J."/>
            <person name="Beck A."/>
            <person name="Heitmann K."/>
            <person name="Widdel F."/>
            <person name="Reinhardt R."/>
        </authorList>
    </citation>
    <scope>NUCLEOTIDE SEQUENCE [LARGE SCALE GENOMIC DNA]</scope>
    <source>
        <strain evidence="3 4">EbN1</strain>
    </source>
</reference>
<evidence type="ECO:0000259" key="2">
    <source>
        <dbReference type="SMART" id="SM00507"/>
    </source>
</evidence>
<dbReference type="PANTHER" id="PTHR33877:SF2">
    <property type="entry name" value="OS07G0170200 PROTEIN"/>
    <property type="match status" value="1"/>
</dbReference>
<gene>
    <name evidence="3" type="ORF">ebA4672</name>
</gene>
<dbReference type="CDD" id="cd00085">
    <property type="entry name" value="HNHc"/>
    <property type="match status" value="1"/>
</dbReference>
<dbReference type="SMART" id="SM00507">
    <property type="entry name" value="HNHc"/>
    <property type="match status" value="1"/>
</dbReference>
<evidence type="ECO:0000313" key="3">
    <source>
        <dbReference type="EMBL" id="CAI08768.1"/>
    </source>
</evidence>
<dbReference type="HOGENOM" id="CLU_929530_0_0_4"/>
<feature type="domain" description="HNH nuclease" evidence="2">
    <location>
        <begin position="191"/>
        <end position="244"/>
    </location>
</feature>
<dbReference type="Gene3D" id="1.10.30.50">
    <property type="match status" value="1"/>
</dbReference>
<feature type="region of interest" description="Disordered" evidence="1">
    <location>
        <begin position="22"/>
        <end position="41"/>
    </location>
</feature>
<dbReference type="EMBL" id="CR555306">
    <property type="protein sequence ID" value="CAI08768.1"/>
    <property type="molecule type" value="Genomic_DNA"/>
</dbReference>
<dbReference type="Proteomes" id="UP000006552">
    <property type="component" value="Chromosome"/>
</dbReference>
<dbReference type="KEGG" id="eba:ebA4672"/>
<evidence type="ECO:0000313" key="4">
    <source>
        <dbReference type="Proteomes" id="UP000006552"/>
    </source>
</evidence>
<dbReference type="eggNOG" id="COG1403">
    <property type="taxonomic scope" value="Bacteria"/>
</dbReference>
<dbReference type="InterPro" id="IPR003615">
    <property type="entry name" value="HNH_nuc"/>
</dbReference>
<dbReference type="Pfam" id="PF14279">
    <property type="entry name" value="HNH_5"/>
    <property type="match status" value="1"/>
</dbReference>
<accession>Q5P1P6</accession>
<dbReference type="InterPro" id="IPR029471">
    <property type="entry name" value="HNH_5"/>
</dbReference>
<name>Q5P1P6_AROAE</name>
<keyword evidence="4" id="KW-1185">Reference proteome</keyword>
<protein>
    <submittedName>
        <fullName evidence="3">Probable endonuclease</fullName>
    </submittedName>
</protein>
<sequence>MERDRVPVDRADVAALFRRPAPRHFPLPHQRSRPAPASRHCLNHCGRRRSNDKRPADTLPVRIIGPAGPCRRPVCRQNSSAGGIVPTAAHDNAIESERRPGQPRARLPVVQHPWILTLDSRGLPHRWISWQAACHYYALDMVAWVVGNRQFRFVGGICRATGLRSEITANSIIAIKGRSFRPDSHSQVPPLNNRELFHRDRHICAYCGDRFSGHILTREHIVPVSQGGRDVWMNVVTSCRPCNQRKSGRTPEQARMPLLYAPYVPNKAEYLILCNRQILADQMDFLARHLPHQSRLHVP</sequence>
<proteinExistence type="predicted"/>
<organism evidence="3 4">
    <name type="scientific">Aromatoleum aromaticum (strain DSM 19018 / LMG 30748 / EbN1)</name>
    <name type="common">Azoarcus sp. (strain EbN1)</name>
    <dbReference type="NCBI Taxonomy" id="76114"/>
    <lineage>
        <taxon>Bacteria</taxon>
        <taxon>Pseudomonadati</taxon>
        <taxon>Pseudomonadota</taxon>
        <taxon>Betaproteobacteria</taxon>
        <taxon>Rhodocyclales</taxon>
        <taxon>Rhodocyclaceae</taxon>
        <taxon>Aromatoleum</taxon>
    </lineage>
</organism>